<feature type="compositionally biased region" description="Low complexity" evidence="2">
    <location>
        <begin position="868"/>
        <end position="881"/>
    </location>
</feature>
<gene>
    <name evidence="4 5" type="primary">LOC114344823</name>
</gene>
<keyword evidence="1" id="KW-0175">Coiled coil</keyword>
<evidence type="ECO:0000256" key="1">
    <source>
        <dbReference type="SAM" id="Coils"/>
    </source>
</evidence>
<evidence type="ECO:0000313" key="5">
    <source>
        <dbReference type="RefSeq" id="XP_028151456.1"/>
    </source>
</evidence>
<dbReference type="RefSeq" id="XP_028151456.1">
    <property type="nucleotide sequence ID" value="XM_028295655.1"/>
</dbReference>
<dbReference type="Gene3D" id="3.40.50.300">
    <property type="entry name" value="P-loop containing nucleotide triphosphate hydrolases"/>
    <property type="match status" value="1"/>
</dbReference>
<feature type="compositionally biased region" description="Low complexity" evidence="2">
    <location>
        <begin position="820"/>
        <end position="829"/>
    </location>
</feature>
<feature type="compositionally biased region" description="Polar residues" evidence="2">
    <location>
        <begin position="664"/>
        <end position="678"/>
    </location>
</feature>
<accession>A0A6P7H667</accession>
<dbReference type="InterPro" id="IPR027417">
    <property type="entry name" value="P-loop_NTPase"/>
</dbReference>
<dbReference type="PROSITE" id="PS00675">
    <property type="entry name" value="SIGMA54_INTERACT_1"/>
    <property type="match status" value="1"/>
</dbReference>
<name>A0A6P7H667_DIAVI</name>
<feature type="compositionally biased region" description="Polar residues" evidence="2">
    <location>
        <begin position="720"/>
        <end position="735"/>
    </location>
</feature>
<organism evidence="4">
    <name type="scientific">Diabrotica virgifera virgifera</name>
    <name type="common">western corn rootworm</name>
    <dbReference type="NCBI Taxonomy" id="50390"/>
    <lineage>
        <taxon>Eukaryota</taxon>
        <taxon>Metazoa</taxon>
        <taxon>Ecdysozoa</taxon>
        <taxon>Arthropoda</taxon>
        <taxon>Hexapoda</taxon>
        <taxon>Insecta</taxon>
        <taxon>Pterygota</taxon>
        <taxon>Neoptera</taxon>
        <taxon>Endopterygota</taxon>
        <taxon>Coleoptera</taxon>
        <taxon>Polyphaga</taxon>
        <taxon>Cucujiformia</taxon>
        <taxon>Chrysomeloidea</taxon>
        <taxon>Chrysomelidae</taxon>
        <taxon>Galerucinae</taxon>
        <taxon>Diabroticina</taxon>
        <taxon>Diabroticites</taxon>
        <taxon>Diabrotica</taxon>
    </lineage>
</organism>
<feature type="compositionally biased region" description="Low complexity" evidence="2">
    <location>
        <begin position="764"/>
        <end position="812"/>
    </location>
</feature>
<dbReference type="AlphaFoldDB" id="A0A6P7H667"/>
<feature type="region of interest" description="Disordered" evidence="2">
    <location>
        <begin position="603"/>
        <end position="887"/>
    </location>
</feature>
<dbReference type="Pfam" id="PF26633">
    <property type="entry name" value="DUF8206"/>
    <property type="match status" value="1"/>
</dbReference>
<dbReference type="InterPro" id="IPR058519">
    <property type="entry name" value="DUF8206"/>
</dbReference>
<evidence type="ECO:0000256" key="2">
    <source>
        <dbReference type="SAM" id="MobiDB-lite"/>
    </source>
</evidence>
<feature type="coiled-coil region" evidence="1">
    <location>
        <begin position="518"/>
        <end position="545"/>
    </location>
</feature>
<sequence length="887" mass="101313">MAGSNIEDKMKNLNFNSDINILLLGQSGVGKSTLINAFANYLTFTDLKEAKKNKPMVLIPSKFTIFDKEGDMHDITTGDPDQNEYIQTGESATQDVKTYVFPIWDGAIKIRLIDTPGMIDNRGIDQDDINAENILRYIANLHELHAICFLLKPNEARYTVFFQYCMNQIFSRLDKTACDNIIFCFTHTRGSDYGAGESIKILEKAINEIASRPPYAKISMKRNIFYFDNEPFKYLTAVQKGIRLDSNIKERNKESWEKSAQQSWRLIKYITGDSKNKPLRPHFVKSTNAINEARRMITQLSQPLAEITQLIHHNMSVLDRHKEVLRNANESLEEMRSKLYMPVISLESTSLSQPVTVCAARKCCEVYKVGGNNVFHYKQRCHDPCYLTGVPKEIIGAAELIGCAAMNGTSTCIKCMCDFKVHMHVYYLTKTVEKQEVDENIQRNITSKEDLIQSKQQVIRNIEVKHSELHNEHQVVVEACAKFAHFLQNNAITPFNDSYKEYIEYLVNRERSLGRDCNRETVNHLEQLLRQYVEIKKRFDEALKSNKAIGKDAVITAQDVNEAINKLYNLKHNGKKIKELYTCQKNSRTKEFKNTEYIHKMTSKLKEKNEDKKKKDQKQKSERVDKDSDKEKKNKSRDRSQTRKPNKDRNRNEIRNRSPPPNYNEATNRRPQNANQSYIPPLLPPGPFGPPPQGAYGPYPQPYGPPQGGYGYGPQGGNVGPSQWRSGNQLGSNNGAPEYDIKISVKNNDGPESGPRGANSPSYNQQWFPPQFPNQYGQHPPNWNQQPPANWNSPNWNQPPANWNQPPANWNQHNYHRGVNRQGPRNQQGRGREHHNRGRGGVQKNKTGPRGKNNDQRKSDNSKKSSKGKPSSSSNRSSSDSSKSDSD</sequence>
<dbReference type="PANTHER" id="PTHR32046:SF11">
    <property type="entry name" value="IMMUNE-ASSOCIATED NUCLEOTIDE-BINDING PROTEIN 10-LIKE"/>
    <property type="match status" value="1"/>
</dbReference>
<feature type="compositionally biased region" description="Basic and acidic residues" evidence="2">
    <location>
        <begin position="603"/>
        <end position="656"/>
    </location>
</feature>
<feature type="compositionally biased region" description="Basic and acidic residues" evidence="2">
    <location>
        <begin position="852"/>
        <end position="863"/>
    </location>
</feature>
<feature type="compositionally biased region" description="Pro residues" evidence="2">
    <location>
        <begin position="681"/>
        <end position="705"/>
    </location>
</feature>
<feature type="domain" description="DUF8206" evidence="3">
    <location>
        <begin position="351"/>
        <end position="427"/>
    </location>
</feature>
<evidence type="ECO:0000313" key="4">
    <source>
        <dbReference type="RefSeq" id="XP_028151455.1"/>
    </source>
</evidence>
<proteinExistence type="predicted"/>
<evidence type="ECO:0000259" key="3">
    <source>
        <dbReference type="Pfam" id="PF26633"/>
    </source>
</evidence>
<protein>
    <submittedName>
        <fullName evidence="4 5">Uncharacterized protein LOC114344823 isoform X1</fullName>
    </submittedName>
</protein>
<reference evidence="4 5" key="1">
    <citation type="submission" date="2025-04" db="UniProtKB">
        <authorList>
            <consortium name="RefSeq"/>
        </authorList>
    </citation>
    <scope>IDENTIFICATION</scope>
</reference>
<feature type="compositionally biased region" description="Gly residues" evidence="2">
    <location>
        <begin position="706"/>
        <end position="719"/>
    </location>
</feature>
<dbReference type="RefSeq" id="XP_028151455.1">
    <property type="nucleotide sequence ID" value="XM_028295654.1"/>
</dbReference>
<dbReference type="SUPFAM" id="SSF52540">
    <property type="entry name" value="P-loop containing nucleoside triphosphate hydrolases"/>
    <property type="match status" value="1"/>
</dbReference>
<dbReference type="InterPro" id="IPR025662">
    <property type="entry name" value="Sigma_54_int_dom_ATP-bd_1"/>
</dbReference>
<dbReference type="PANTHER" id="PTHR32046">
    <property type="entry name" value="G DOMAIN-CONTAINING PROTEIN"/>
    <property type="match status" value="1"/>
</dbReference>
<dbReference type="CDD" id="cd00882">
    <property type="entry name" value="Ras_like_GTPase"/>
    <property type="match status" value="1"/>
</dbReference>